<reference evidence="1" key="1">
    <citation type="submission" date="2018-11" db="EMBL/GenBank/DDBJ databases">
        <authorList>
            <person name="Grassa J C."/>
        </authorList>
    </citation>
    <scope>NUCLEOTIDE SEQUENCE [LARGE SCALE GENOMIC DNA]</scope>
</reference>
<dbReference type="AlphaFoldDB" id="A0A803NNK0"/>
<dbReference type="OMA" id="EEIWHTI"/>
<organism evidence="1 2">
    <name type="scientific">Cannabis sativa</name>
    <name type="common">Hemp</name>
    <name type="synonym">Marijuana</name>
    <dbReference type="NCBI Taxonomy" id="3483"/>
    <lineage>
        <taxon>Eukaryota</taxon>
        <taxon>Viridiplantae</taxon>
        <taxon>Streptophyta</taxon>
        <taxon>Embryophyta</taxon>
        <taxon>Tracheophyta</taxon>
        <taxon>Spermatophyta</taxon>
        <taxon>Magnoliopsida</taxon>
        <taxon>eudicotyledons</taxon>
        <taxon>Gunneridae</taxon>
        <taxon>Pentapetalae</taxon>
        <taxon>rosids</taxon>
        <taxon>fabids</taxon>
        <taxon>Rosales</taxon>
        <taxon>Cannabaceae</taxon>
        <taxon>Cannabis</taxon>
    </lineage>
</organism>
<reference evidence="1" key="2">
    <citation type="submission" date="2021-03" db="UniProtKB">
        <authorList>
            <consortium name="EnsemblPlants"/>
        </authorList>
    </citation>
    <scope>IDENTIFICATION</scope>
</reference>
<dbReference type="PANTHER" id="PTHR19446">
    <property type="entry name" value="REVERSE TRANSCRIPTASES"/>
    <property type="match status" value="1"/>
</dbReference>
<dbReference type="Proteomes" id="UP000596661">
    <property type="component" value="Chromosome 1"/>
</dbReference>
<dbReference type="EMBL" id="UZAU01000083">
    <property type="status" value="NOT_ANNOTATED_CDS"/>
    <property type="molecule type" value="Genomic_DNA"/>
</dbReference>
<dbReference type="EnsemblPlants" id="evm.model.01.3069">
    <property type="protein sequence ID" value="cds.evm.model.01.3069"/>
    <property type="gene ID" value="evm.TU.01.3069"/>
</dbReference>
<protein>
    <recommendedName>
        <fullName evidence="3">Reverse transcriptase</fullName>
    </recommendedName>
</protein>
<accession>A0A803NNK0</accession>
<name>A0A803NNK0_CANSA</name>
<evidence type="ECO:0000313" key="2">
    <source>
        <dbReference type="Proteomes" id="UP000596661"/>
    </source>
</evidence>
<proteinExistence type="predicted"/>
<sequence length="189" mass="21362">MNSKFFHAATVIKRKRNFINVVRLNDAEWIEGRQAVGEHFRSNFMSILSSVSPEEPLLHDLVSRSISEDANQLLIRVPTVEEIRKVVWSMPPLKAPGPDGMPGKFFKDHWETVGGDVVDTVVQFFETGEFVKEINQTFIVLIPKKGGANCFDEFRPISLDHNGFLLNALTKLFHGTIHPMVAEALSFKL</sequence>
<dbReference type="Gramene" id="evm.model.01.3069">
    <property type="protein sequence ID" value="cds.evm.model.01.3069"/>
    <property type="gene ID" value="evm.TU.01.3069"/>
</dbReference>
<keyword evidence="2" id="KW-1185">Reference proteome</keyword>
<evidence type="ECO:0000313" key="1">
    <source>
        <dbReference type="EnsemblPlants" id="cds.evm.model.01.3069"/>
    </source>
</evidence>
<evidence type="ECO:0008006" key="3">
    <source>
        <dbReference type="Google" id="ProtNLM"/>
    </source>
</evidence>